<reference evidence="1" key="1">
    <citation type="journal article" date="2020" name="Cell">
        <title>Large-Scale Comparative Analyses of Tick Genomes Elucidate Their Genetic Diversity and Vector Capacities.</title>
        <authorList>
            <consortium name="Tick Genome and Microbiome Consortium (TIGMIC)"/>
            <person name="Jia N."/>
            <person name="Wang J."/>
            <person name="Shi W."/>
            <person name="Du L."/>
            <person name="Sun Y."/>
            <person name="Zhan W."/>
            <person name="Jiang J.F."/>
            <person name="Wang Q."/>
            <person name="Zhang B."/>
            <person name="Ji P."/>
            <person name="Bell-Sakyi L."/>
            <person name="Cui X.M."/>
            <person name="Yuan T.T."/>
            <person name="Jiang B.G."/>
            <person name="Yang W.F."/>
            <person name="Lam T.T."/>
            <person name="Chang Q.C."/>
            <person name="Ding S.J."/>
            <person name="Wang X.J."/>
            <person name="Zhu J.G."/>
            <person name="Ruan X.D."/>
            <person name="Zhao L."/>
            <person name="Wei J.T."/>
            <person name="Ye R.Z."/>
            <person name="Que T.C."/>
            <person name="Du C.H."/>
            <person name="Zhou Y.H."/>
            <person name="Cheng J.X."/>
            <person name="Dai P.F."/>
            <person name="Guo W.B."/>
            <person name="Han X.H."/>
            <person name="Huang E.J."/>
            <person name="Li L.F."/>
            <person name="Wei W."/>
            <person name="Gao Y.C."/>
            <person name="Liu J.Z."/>
            <person name="Shao H.Z."/>
            <person name="Wang X."/>
            <person name="Wang C.C."/>
            <person name="Yang T.C."/>
            <person name="Huo Q.B."/>
            <person name="Li W."/>
            <person name="Chen H.Y."/>
            <person name="Chen S.E."/>
            <person name="Zhou L.G."/>
            <person name="Ni X.B."/>
            <person name="Tian J.H."/>
            <person name="Sheng Y."/>
            <person name="Liu T."/>
            <person name="Pan Y.S."/>
            <person name="Xia L.Y."/>
            <person name="Li J."/>
            <person name="Zhao F."/>
            <person name="Cao W.C."/>
        </authorList>
    </citation>
    <scope>NUCLEOTIDE SEQUENCE</scope>
    <source>
        <strain evidence="1">Rmic-2018</strain>
    </source>
</reference>
<dbReference type="PANTHER" id="PTHR35385:SF2">
    <property type="entry name" value="PROTEIN B, PUTATIVE-RELATED"/>
    <property type="match status" value="1"/>
</dbReference>
<evidence type="ECO:0000313" key="1">
    <source>
        <dbReference type="EMBL" id="KAH8021100.1"/>
    </source>
</evidence>
<name>A0A9J6DFZ5_RHIMP</name>
<dbReference type="PANTHER" id="PTHR35385">
    <property type="entry name" value="PROTEIN B, PUTATIVE-RELATED-RELATED"/>
    <property type="match status" value="1"/>
</dbReference>
<accession>A0A9J6DFZ5</accession>
<dbReference type="Proteomes" id="UP000821866">
    <property type="component" value="Chromosome 7"/>
</dbReference>
<dbReference type="AlphaFoldDB" id="A0A9J6DFZ5"/>
<organism evidence="1 2">
    <name type="scientific">Rhipicephalus microplus</name>
    <name type="common">Cattle tick</name>
    <name type="synonym">Boophilus microplus</name>
    <dbReference type="NCBI Taxonomy" id="6941"/>
    <lineage>
        <taxon>Eukaryota</taxon>
        <taxon>Metazoa</taxon>
        <taxon>Ecdysozoa</taxon>
        <taxon>Arthropoda</taxon>
        <taxon>Chelicerata</taxon>
        <taxon>Arachnida</taxon>
        <taxon>Acari</taxon>
        <taxon>Parasitiformes</taxon>
        <taxon>Ixodida</taxon>
        <taxon>Ixodoidea</taxon>
        <taxon>Ixodidae</taxon>
        <taxon>Rhipicephalinae</taxon>
        <taxon>Rhipicephalus</taxon>
        <taxon>Boophilus</taxon>
    </lineage>
</organism>
<evidence type="ECO:0000313" key="2">
    <source>
        <dbReference type="Proteomes" id="UP000821866"/>
    </source>
</evidence>
<dbReference type="EMBL" id="JABSTU010000009">
    <property type="protein sequence ID" value="KAH8021100.1"/>
    <property type="molecule type" value="Genomic_DNA"/>
</dbReference>
<dbReference type="VEuPathDB" id="VectorBase:LOC119184010"/>
<comment type="caution">
    <text evidence="1">The sequence shown here is derived from an EMBL/GenBank/DDBJ whole genome shotgun (WGS) entry which is preliminary data.</text>
</comment>
<keyword evidence="2" id="KW-1185">Reference proteome</keyword>
<proteinExistence type="predicted"/>
<reference evidence="1" key="2">
    <citation type="submission" date="2021-09" db="EMBL/GenBank/DDBJ databases">
        <authorList>
            <person name="Jia N."/>
            <person name="Wang J."/>
            <person name="Shi W."/>
            <person name="Du L."/>
            <person name="Sun Y."/>
            <person name="Zhan W."/>
            <person name="Jiang J."/>
            <person name="Wang Q."/>
            <person name="Zhang B."/>
            <person name="Ji P."/>
            <person name="Sakyi L.B."/>
            <person name="Cui X."/>
            <person name="Yuan T."/>
            <person name="Jiang B."/>
            <person name="Yang W."/>
            <person name="Lam T.T.-Y."/>
            <person name="Chang Q."/>
            <person name="Ding S."/>
            <person name="Wang X."/>
            <person name="Zhu J."/>
            <person name="Ruan X."/>
            <person name="Zhao L."/>
            <person name="Wei J."/>
            <person name="Que T."/>
            <person name="Du C."/>
            <person name="Cheng J."/>
            <person name="Dai P."/>
            <person name="Han X."/>
            <person name="Huang E."/>
            <person name="Gao Y."/>
            <person name="Liu J."/>
            <person name="Shao H."/>
            <person name="Ye R."/>
            <person name="Li L."/>
            <person name="Wei W."/>
            <person name="Wang X."/>
            <person name="Wang C."/>
            <person name="Huo Q."/>
            <person name="Li W."/>
            <person name="Guo W."/>
            <person name="Chen H."/>
            <person name="Chen S."/>
            <person name="Zhou L."/>
            <person name="Zhou L."/>
            <person name="Ni X."/>
            <person name="Tian J."/>
            <person name="Zhou Y."/>
            <person name="Sheng Y."/>
            <person name="Liu T."/>
            <person name="Pan Y."/>
            <person name="Xia L."/>
            <person name="Li J."/>
            <person name="Zhao F."/>
            <person name="Cao W."/>
        </authorList>
    </citation>
    <scope>NUCLEOTIDE SEQUENCE</scope>
    <source>
        <strain evidence="1">Rmic-2018</strain>
        <tissue evidence="1">Larvae</tissue>
    </source>
</reference>
<sequence>MRLKIVLKRPPAISHNLPCTHISVTRGGSSACRAVVVVTPINRRTHDLELAREIVFVDSTASCDTTKCTATVVLTATKAGAVPLTVLIHKEQSTDGYLAAFKLLKEAHPLLLWRPTNSCRLLSRLSATYSLRHSQSSAQPGDNGDRQMVTSAFVKPFSWLLALATLQFFLVMYADRAEKLKAATAERKALQHEAFVSRVLTFSRRQEEWVQLYRLDVLTRGHNTNNFAEATIRVLKDIILNRVEVFNAVALIDSVALVWEKYFESHILRHAYSRVPAHQLLYQRLLSRMPKDAAEAIQVAQEHAYEFLEVQLRWVHSMNAHNPAYLDIVKGLGEELARVLNSSDGTGLMLAL</sequence>
<gene>
    <name evidence="1" type="ORF">HPB51_012384</name>
</gene>
<protein>
    <submittedName>
        <fullName evidence="1">Uncharacterized protein</fullName>
    </submittedName>
</protein>